<gene>
    <name evidence="1" type="ORF">NDU88_003658</name>
</gene>
<protein>
    <submittedName>
        <fullName evidence="1">Uncharacterized protein</fullName>
    </submittedName>
</protein>
<dbReference type="AlphaFoldDB" id="A0AAV7M603"/>
<evidence type="ECO:0000313" key="2">
    <source>
        <dbReference type="Proteomes" id="UP001066276"/>
    </source>
</evidence>
<reference evidence="1" key="1">
    <citation type="journal article" date="2022" name="bioRxiv">
        <title>Sequencing and chromosome-scale assembly of the giantPleurodeles waltlgenome.</title>
        <authorList>
            <person name="Brown T."/>
            <person name="Elewa A."/>
            <person name="Iarovenko S."/>
            <person name="Subramanian E."/>
            <person name="Araus A.J."/>
            <person name="Petzold A."/>
            <person name="Susuki M."/>
            <person name="Suzuki K.-i.T."/>
            <person name="Hayashi T."/>
            <person name="Toyoda A."/>
            <person name="Oliveira C."/>
            <person name="Osipova E."/>
            <person name="Leigh N.D."/>
            <person name="Simon A."/>
            <person name="Yun M.H."/>
        </authorList>
    </citation>
    <scope>NUCLEOTIDE SEQUENCE</scope>
    <source>
        <strain evidence="1">20211129_DDA</strain>
        <tissue evidence="1">Liver</tissue>
    </source>
</reference>
<organism evidence="1 2">
    <name type="scientific">Pleurodeles waltl</name>
    <name type="common">Iberian ribbed newt</name>
    <dbReference type="NCBI Taxonomy" id="8319"/>
    <lineage>
        <taxon>Eukaryota</taxon>
        <taxon>Metazoa</taxon>
        <taxon>Chordata</taxon>
        <taxon>Craniata</taxon>
        <taxon>Vertebrata</taxon>
        <taxon>Euteleostomi</taxon>
        <taxon>Amphibia</taxon>
        <taxon>Batrachia</taxon>
        <taxon>Caudata</taxon>
        <taxon>Salamandroidea</taxon>
        <taxon>Salamandridae</taxon>
        <taxon>Pleurodelinae</taxon>
        <taxon>Pleurodeles</taxon>
    </lineage>
</organism>
<comment type="caution">
    <text evidence="1">The sequence shown here is derived from an EMBL/GenBank/DDBJ whole genome shotgun (WGS) entry which is preliminary data.</text>
</comment>
<evidence type="ECO:0000313" key="1">
    <source>
        <dbReference type="EMBL" id="KAJ1098549.1"/>
    </source>
</evidence>
<proteinExistence type="predicted"/>
<keyword evidence="2" id="KW-1185">Reference proteome</keyword>
<dbReference type="Proteomes" id="UP001066276">
    <property type="component" value="Chromosome 10"/>
</dbReference>
<dbReference type="EMBL" id="JANPWB010000014">
    <property type="protein sequence ID" value="KAJ1098549.1"/>
    <property type="molecule type" value="Genomic_DNA"/>
</dbReference>
<accession>A0AAV7M603</accession>
<name>A0AAV7M603_PLEWA</name>
<sequence>MLNLSRAVTSLLKFQCVYNYYRVKESEVRTCFDNTNFGSRRRGDEELLKASESTTQLLSDTVCVPPEQFRCLDLSCRTSADRAGLATVVQIGGPENVWKGTPRAVMAHGHKLCGCLTHPRVEETEKPGRDL</sequence>